<accession>A0AAP0FE67</accession>
<organism evidence="2 3">
    <name type="scientific">Stephania yunnanensis</name>
    <dbReference type="NCBI Taxonomy" id="152371"/>
    <lineage>
        <taxon>Eukaryota</taxon>
        <taxon>Viridiplantae</taxon>
        <taxon>Streptophyta</taxon>
        <taxon>Embryophyta</taxon>
        <taxon>Tracheophyta</taxon>
        <taxon>Spermatophyta</taxon>
        <taxon>Magnoliopsida</taxon>
        <taxon>Ranunculales</taxon>
        <taxon>Menispermaceae</taxon>
        <taxon>Menispermoideae</taxon>
        <taxon>Cissampelideae</taxon>
        <taxon>Stephania</taxon>
    </lineage>
</organism>
<comment type="caution">
    <text evidence="2">The sequence shown here is derived from an EMBL/GenBank/DDBJ whole genome shotgun (WGS) entry which is preliminary data.</text>
</comment>
<reference evidence="2 3" key="1">
    <citation type="submission" date="2024-01" db="EMBL/GenBank/DDBJ databases">
        <title>Genome assemblies of Stephania.</title>
        <authorList>
            <person name="Yang L."/>
        </authorList>
    </citation>
    <scope>NUCLEOTIDE SEQUENCE [LARGE SCALE GENOMIC DNA]</scope>
    <source>
        <strain evidence="2">YNDBR</strain>
        <tissue evidence="2">Leaf</tissue>
    </source>
</reference>
<proteinExistence type="predicted"/>
<protein>
    <submittedName>
        <fullName evidence="2">Uncharacterized protein</fullName>
    </submittedName>
</protein>
<feature type="compositionally biased region" description="Acidic residues" evidence="1">
    <location>
        <begin position="41"/>
        <end position="57"/>
    </location>
</feature>
<feature type="region of interest" description="Disordered" evidence="1">
    <location>
        <begin position="33"/>
        <end position="57"/>
    </location>
</feature>
<evidence type="ECO:0000256" key="1">
    <source>
        <dbReference type="SAM" id="MobiDB-lite"/>
    </source>
</evidence>
<name>A0AAP0FE67_9MAGN</name>
<dbReference type="EMBL" id="JBBNAF010000010">
    <property type="protein sequence ID" value="KAK9108022.1"/>
    <property type="molecule type" value="Genomic_DNA"/>
</dbReference>
<gene>
    <name evidence="2" type="ORF">Syun_024033</name>
</gene>
<evidence type="ECO:0000313" key="2">
    <source>
        <dbReference type="EMBL" id="KAK9108022.1"/>
    </source>
</evidence>
<dbReference type="Proteomes" id="UP001420932">
    <property type="component" value="Unassembled WGS sequence"/>
</dbReference>
<keyword evidence="3" id="KW-1185">Reference proteome</keyword>
<dbReference type="AlphaFoldDB" id="A0AAP0FE67"/>
<evidence type="ECO:0000313" key="3">
    <source>
        <dbReference type="Proteomes" id="UP001420932"/>
    </source>
</evidence>
<sequence length="57" mass="5586">MVLVAPDGELELDGAVLALAVSVACVGVAGESHGHGAVAGEGDETEAVGDELVVEDR</sequence>